<dbReference type="AlphaFoldDB" id="A0A7X5U9U4"/>
<evidence type="ECO:0000313" key="2">
    <source>
        <dbReference type="Proteomes" id="UP000490980"/>
    </source>
</evidence>
<dbReference type="RefSeq" id="WP_166947461.1">
    <property type="nucleotide sequence ID" value="NZ_CP077072.1"/>
</dbReference>
<keyword evidence="2" id="KW-1185">Reference proteome</keyword>
<reference evidence="1 2" key="1">
    <citation type="submission" date="2020-03" db="EMBL/GenBank/DDBJ databases">
        <authorList>
            <person name="Lai Q."/>
        </authorList>
    </citation>
    <scope>NUCLEOTIDE SEQUENCE [LARGE SCALE GENOMIC DNA]</scope>
    <source>
        <strain evidence="1 2">CCUG 25036</strain>
    </source>
</reference>
<name>A0A7X5U9U4_9GAMM</name>
<dbReference type="Proteomes" id="UP000490980">
    <property type="component" value="Unassembled WGS sequence"/>
</dbReference>
<gene>
    <name evidence="1" type="ORF">HBF25_08610</name>
</gene>
<evidence type="ECO:0000313" key="1">
    <source>
        <dbReference type="EMBL" id="NII06444.1"/>
    </source>
</evidence>
<organism evidence="1 2">
    <name type="scientific">Luteibacter anthropi</name>
    <dbReference type="NCBI Taxonomy" id="564369"/>
    <lineage>
        <taxon>Bacteria</taxon>
        <taxon>Pseudomonadati</taxon>
        <taxon>Pseudomonadota</taxon>
        <taxon>Gammaproteobacteria</taxon>
        <taxon>Lysobacterales</taxon>
        <taxon>Rhodanobacteraceae</taxon>
        <taxon>Luteibacter</taxon>
    </lineage>
</organism>
<dbReference type="EMBL" id="JAARLZ010000004">
    <property type="protein sequence ID" value="NII06444.1"/>
    <property type="molecule type" value="Genomic_DNA"/>
</dbReference>
<protein>
    <submittedName>
        <fullName evidence="1">Uncharacterized protein</fullName>
    </submittedName>
</protein>
<dbReference type="InterPro" id="IPR008979">
    <property type="entry name" value="Galactose-bd-like_sf"/>
</dbReference>
<dbReference type="Gene3D" id="2.60.120.260">
    <property type="entry name" value="Galactose-binding domain-like"/>
    <property type="match status" value="1"/>
</dbReference>
<accession>A0A7X5U9U4</accession>
<sequence>MNFSRVSFQPIQTGGDDVTGALRKLDLNFGSLASALGPVSAMNTGTVAGTVAAGDDPRLVWGGFRNVLINPSFDIWQRGVGPFSVGYTADRWLASNVGLSCISERIPMSLDVSTSRYAIRHTIASTQASNSYSVFQQCIEGVGTLAGRTVTVSFLASASVAGKRIGVNLEQYFGAGGSAASGVAGQSVSLDGTWRRYSLTFDLPSISGKVLGADHTDFLKLNIWLDAGSSFGPTSGYAGQQSGVVCLADVELKAGEGDTGYENRPLALELQLCQRYFEKSYGMDVRPGTPQAGGFLNEWTPGLASAVAFSRPVYFRVPKRVTPAITLYASVSGASGKISDGGAATDIAAAIYTATDSAFTWTSTMKSTNQINYGMHFTADAEL</sequence>
<dbReference type="SUPFAM" id="SSF49785">
    <property type="entry name" value="Galactose-binding domain-like"/>
    <property type="match status" value="1"/>
</dbReference>
<proteinExistence type="predicted"/>
<comment type="caution">
    <text evidence="1">The sequence shown here is derived from an EMBL/GenBank/DDBJ whole genome shotgun (WGS) entry which is preliminary data.</text>
</comment>